<proteinExistence type="predicted"/>
<dbReference type="Proteomes" id="UP000019254">
    <property type="component" value="Unassembled WGS sequence"/>
</dbReference>
<gene>
    <name evidence="1" type="ORF">PCORN_10662</name>
</gene>
<evidence type="ECO:0000313" key="1">
    <source>
        <dbReference type="EMBL" id="EUJ29609.1"/>
    </source>
</evidence>
<dbReference type="EMBL" id="AODE01000019">
    <property type="protein sequence ID" value="EUJ29609.1"/>
    <property type="molecule type" value="Genomic_DNA"/>
</dbReference>
<sequence length="258" mass="29538">MVKGLDELEANITKLMLQNQSEAKKAVMEVAEDFAKTLERNTSYDTNSKTGIHLRDDIQVSGFKGGGQGIIEKDIGFGTRTSWRSHFPDGGTARFPGKHFKDQTINEMKPKAQKNLCRSCEKGLRPMIAIIDAFQALYHDEELNKLMNEIRGKKLEEQTIFQLEIDEDFLKLEKAPLIRIEDIDSHGAFYNDDKRGADDESIQISTMAQTVEELADLLPIIDEAMKRANFEQYNSKIYKETDLGLMYNARSYRRINYL</sequence>
<dbReference type="OrthoDB" id="886754at2"/>
<evidence type="ECO:0000313" key="2">
    <source>
        <dbReference type="Proteomes" id="UP000019254"/>
    </source>
</evidence>
<dbReference type="STRING" id="1265820.PCORN_10662"/>
<comment type="caution">
    <text evidence="1">The sequence shown here is derived from an EMBL/GenBank/DDBJ whole genome shotgun (WGS) entry which is preliminary data.</text>
</comment>
<dbReference type="Pfam" id="PF04883">
    <property type="entry name" value="HK97-gp10_like"/>
    <property type="match status" value="1"/>
</dbReference>
<organism evidence="1 2">
    <name type="scientific">Listeria cornellensis FSL F6-0969</name>
    <dbReference type="NCBI Taxonomy" id="1265820"/>
    <lineage>
        <taxon>Bacteria</taxon>
        <taxon>Bacillati</taxon>
        <taxon>Bacillota</taxon>
        <taxon>Bacilli</taxon>
        <taxon>Bacillales</taxon>
        <taxon>Listeriaceae</taxon>
        <taxon>Listeria</taxon>
    </lineage>
</organism>
<evidence type="ECO:0008006" key="3">
    <source>
        <dbReference type="Google" id="ProtNLM"/>
    </source>
</evidence>
<dbReference type="NCBIfam" id="TIGR01725">
    <property type="entry name" value="phge_HK97_gp10"/>
    <property type="match status" value="1"/>
</dbReference>
<accession>W7BS83</accession>
<keyword evidence="2" id="KW-1185">Reference proteome</keyword>
<name>W7BS83_9LIST</name>
<dbReference type="PATRIC" id="fig|1265820.5.peg.2092"/>
<dbReference type="RefSeq" id="WP_149024304.1">
    <property type="nucleotide sequence ID" value="NZ_AODE01000019.1"/>
</dbReference>
<reference evidence="1 2" key="1">
    <citation type="journal article" date="2014" name="Int. J. Syst. Evol. Microbiol.">
        <title>Listeria floridensis sp. nov., Listeria aquatica sp. nov., Listeria cornellensis sp. nov., Listeria riparia sp. nov. and Listeria grandensis sp. nov., from agricultural and natural environments.</title>
        <authorList>
            <person name="den Bakker H.C."/>
            <person name="Warchocki S."/>
            <person name="Wright E.M."/>
            <person name="Allred A.F."/>
            <person name="Ahlstrom C."/>
            <person name="Manuel C.S."/>
            <person name="Stasiewicz M.J."/>
            <person name="Burrell A."/>
            <person name="Roof S."/>
            <person name="Strawn L."/>
            <person name="Fortes E.D."/>
            <person name="Nightingale K.K."/>
            <person name="Kephart D."/>
            <person name="Wiedmann M."/>
        </authorList>
    </citation>
    <scope>NUCLEOTIDE SEQUENCE [LARGE SCALE GENOMIC DNA]</scope>
    <source>
        <strain evidence="2">FSL F6-969</strain>
    </source>
</reference>
<dbReference type="InterPro" id="IPR010064">
    <property type="entry name" value="HK97-gp10_tail"/>
</dbReference>
<dbReference type="AlphaFoldDB" id="W7BS83"/>
<protein>
    <recommendedName>
        <fullName evidence="3">Phage protein</fullName>
    </recommendedName>
</protein>